<dbReference type="PRINTS" id="PR00690">
    <property type="entry name" value="ADHESNFAMILY"/>
</dbReference>
<evidence type="ECO:0000256" key="5">
    <source>
        <dbReference type="ARBA" id="ARBA00022729"/>
    </source>
</evidence>
<name>A0A1W6N5Q4_9PROT</name>
<evidence type="ECO:0000313" key="9">
    <source>
        <dbReference type="Proteomes" id="UP000237351"/>
    </source>
</evidence>
<evidence type="ECO:0000256" key="2">
    <source>
        <dbReference type="ARBA" id="ARBA00011028"/>
    </source>
</evidence>
<dbReference type="GO" id="GO:0046872">
    <property type="term" value="F:metal ion binding"/>
    <property type="evidence" value="ECO:0007669"/>
    <property type="project" value="UniProtKB-KW"/>
</dbReference>
<accession>A0A1W6N5Q4</accession>
<dbReference type="PANTHER" id="PTHR42953:SF1">
    <property type="entry name" value="METAL-BINDING PROTEIN HI_0362-RELATED"/>
    <property type="match status" value="1"/>
</dbReference>
<keyword evidence="5 7" id="KW-0732">Signal</keyword>
<evidence type="ECO:0000256" key="3">
    <source>
        <dbReference type="ARBA" id="ARBA00022448"/>
    </source>
</evidence>
<protein>
    <recommendedName>
        <fullName evidence="10">Metal ABC transporter substrate-binding protein</fullName>
    </recommendedName>
</protein>
<keyword evidence="9" id="KW-1185">Reference proteome</keyword>
<comment type="similarity">
    <text evidence="2 6">Belongs to the bacterial solute-binding protein 9 family.</text>
</comment>
<comment type="subcellular location">
    <subcellularLocation>
        <location evidence="1">Cell envelope</location>
    </subcellularLocation>
</comment>
<evidence type="ECO:0000256" key="7">
    <source>
        <dbReference type="SAM" id="SignalP"/>
    </source>
</evidence>
<organism evidence="8 9">
    <name type="scientific">Candidatus Nucleicultrix amoebiphila FS5</name>
    <dbReference type="NCBI Taxonomy" id="1414854"/>
    <lineage>
        <taxon>Bacteria</taxon>
        <taxon>Pseudomonadati</taxon>
        <taxon>Pseudomonadota</taxon>
        <taxon>Alphaproteobacteria</taxon>
        <taxon>Holosporales</taxon>
        <taxon>Candidatus Nucleicultricaceae</taxon>
        <taxon>Candidatus Nucleicultrix</taxon>
    </lineage>
</organism>
<dbReference type="EMBL" id="CP008743">
    <property type="protein sequence ID" value="ARN85102.1"/>
    <property type="molecule type" value="Genomic_DNA"/>
</dbReference>
<evidence type="ECO:0000256" key="1">
    <source>
        <dbReference type="ARBA" id="ARBA00004196"/>
    </source>
</evidence>
<dbReference type="GO" id="GO:0030001">
    <property type="term" value="P:metal ion transport"/>
    <property type="evidence" value="ECO:0007669"/>
    <property type="project" value="InterPro"/>
</dbReference>
<dbReference type="AlphaFoldDB" id="A0A1W6N5Q4"/>
<gene>
    <name evidence="8" type="ORF">GQ61_07155</name>
</gene>
<dbReference type="Proteomes" id="UP000237351">
    <property type="component" value="Chromosome"/>
</dbReference>
<dbReference type="Pfam" id="PF01297">
    <property type="entry name" value="ZnuA"/>
    <property type="match status" value="1"/>
</dbReference>
<dbReference type="SUPFAM" id="SSF53807">
    <property type="entry name" value="Helical backbone' metal receptor"/>
    <property type="match status" value="1"/>
</dbReference>
<keyword evidence="4" id="KW-0479">Metal-binding</keyword>
<dbReference type="InterPro" id="IPR006128">
    <property type="entry name" value="Lipoprotein_PsaA-like"/>
</dbReference>
<reference evidence="8 9" key="1">
    <citation type="submission" date="2014-06" db="EMBL/GenBank/DDBJ databases">
        <title>The genome of the endonuclear symbiont Nucleicultrix amoebiphila.</title>
        <authorList>
            <person name="Schulz F."/>
            <person name="Horn M."/>
        </authorList>
    </citation>
    <scope>NUCLEOTIDE SEQUENCE [LARGE SCALE GENOMIC DNA]</scope>
    <source>
        <strain evidence="8 9">FS5</strain>
    </source>
</reference>
<dbReference type="GO" id="GO:0030313">
    <property type="term" value="C:cell envelope"/>
    <property type="evidence" value="ECO:0007669"/>
    <property type="project" value="UniProtKB-SubCell"/>
</dbReference>
<dbReference type="KEGG" id="naf:GQ61_07155"/>
<dbReference type="PRINTS" id="PR00691">
    <property type="entry name" value="ADHESINB"/>
</dbReference>
<feature type="chain" id="PRO_5012099893" description="Metal ABC transporter substrate-binding protein" evidence="7">
    <location>
        <begin position="20"/>
        <end position="300"/>
    </location>
</feature>
<dbReference type="InterPro" id="IPR006129">
    <property type="entry name" value="AdhesinB"/>
</dbReference>
<evidence type="ECO:0008006" key="10">
    <source>
        <dbReference type="Google" id="ProtNLM"/>
    </source>
</evidence>
<evidence type="ECO:0000256" key="6">
    <source>
        <dbReference type="RuleBase" id="RU003512"/>
    </source>
</evidence>
<evidence type="ECO:0000313" key="8">
    <source>
        <dbReference type="EMBL" id="ARN85102.1"/>
    </source>
</evidence>
<sequence length="300" mass="33569">MIKLFSSLLIVFLSLSSLKAVERNSTINAVASFSILGDLVSEIGGKNVKVKSLVGPNGDAHVFQPTPVTNKTVVEADIVFLNGLNFEGWLIRLMEASDYKGVVVVATEGIKPRNVSDKKDNRTITDPHAWHCVEFYKTYAQNVAKGLEKIDPSNKKYYEGRLKNYLKKLSDLETWIHKEVNQIPLNKRKVITAHDAFGYFGEAYGIKFLAPVGVSTESKASAHDVSHLIEQIRSEDIRAVFIENISDRKLMEQIAEETQIDISENILYSDALSDADGPAANYLDMMHYNVEKLIQSMQDD</sequence>
<dbReference type="OrthoDB" id="9793396at2"/>
<evidence type="ECO:0000256" key="4">
    <source>
        <dbReference type="ARBA" id="ARBA00022723"/>
    </source>
</evidence>
<feature type="signal peptide" evidence="7">
    <location>
        <begin position="1"/>
        <end position="19"/>
    </location>
</feature>
<dbReference type="STRING" id="1414854.GQ61_07155"/>
<dbReference type="InterPro" id="IPR050492">
    <property type="entry name" value="Bact_metal-bind_prot9"/>
</dbReference>
<dbReference type="Gene3D" id="3.40.50.1980">
    <property type="entry name" value="Nitrogenase molybdenum iron protein domain"/>
    <property type="match status" value="2"/>
</dbReference>
<dbReference type="GO" id="GO:0007155">
    <property type="term" value="P:cell adhesion"/>
    <property type="evidence" value="ECO:0007669"/>
    <property type="project" value="InterPro"/>
</dbReference>
<dbReference type="RefSeq" id="WP_085784629.1">
    <property type="nucleotide sequence ID" value="NZ_CP008743.1"/>
</dbReference>
<dbReference type="InterPro" id="IPR006127">
    <property type="entry name" value="ZnuA-like"/>
</dbReference>
<dbReference type="PANTHER" id="PTHR42953">
    <property type="entry name" value="HIGH-AFFINITY ZINC UPTAKE SYSTEM PROTEIN ZNUA-RELATED"/>
    <property type="match status" value="1"/>
</dbReference>
<proteinExistence type="inferred from homology"/>
<keyword evidence="3 6" id="KW-0813">Transport</keyword>